<dbReference type="AlphaFoldDB" id="A0A6C0FTW4"/>
<dbReference type="Proteomes" id="UP000476064">
    <property type="component" value="Chromosome"/>
</dbReference>
<dbReference type="EMBL" id="CP048209">
    <property type="protein sequence ID" value="QHT60596.1"/>
    <property type="molecule type" value="Genomic_DNA"/>
</dbReference>
<dbReference type="KEGG" id="plyc:GXP70_12050"/>
<evidence type="ECO:0000313" key="2">
    <source>
        <dbReference type="Proteomes" id="UP000476064"/>
    </source>
</evidence>
<dbReference type="SUPFAM" id="SSF53474">
    <property type="entry name" value="alpha/beta-Hydrolases"/>
    <property type="match status" value="1"/>
</dbReference>
<evidence type="ECO:0000313" key="1">
    <source>
        <dbReference type="EMBL" id="QHT60596.1"/>
    </source>
</evidence>
<organism evidence="1 2">
    <name type="scientific">Paenibacillus lycopersici</name>
    <dbReference type="NCBI Taxonomy" id="2704462"/>
    <lineage>
        <taxon>Bacteria</taxon>
        <taxon>Bacillati</taxon>
        <taxon>Bacillota</taxon>
        <taxon>Bacilli</taxon>
        <taxon>Bacillales</taxon>
        <taxon>Paenibacillaceae</taxon>
        <taxon>Paenibacillus</taxon>
    </lineage>
</organism>
<dbReference type="InterPro" id="IPR029058">
    <property type="entry name" value="AB_hydrolase_fold"/>
</dbReference>
<evidence type="ECO:0008006" key="3">
    <source>
        <dbReference type="Google" id="ProtNLM"/>
    </source>
</evidence>
<name>A0A6C0FTW4_9BACL</name>
<dbReference type="Gene3D" id="3.40.50.1820">
    <property type="entry name" value="alpha/beta hydrolase"/>
    <property type="match status" value="1"/>
</dbReference>
<gene>
    <name evidence="1" type="ORF">GXP70_12050</name>
</gene>
<protein>
    <recommendedName>
        <fullName evidence="3">Esterase</fullName>
    </recommendedName>
</protein>
<reference evidence="1 2" key="1">
    <citation type="submission" date="2020-01" db="EMBL/GenBank/DDBJ databases">
        <title>Paenibacillus sp. nov., isolated from tomato rhizosphere.</title>
        <authorList>
            <person name="Weon H.-Y."/>
            <person name="Lee S.A."/>
        </authorList>
    </citation>
    <scope>NUCLEOTIDE SEQUENCE [LARGE SCALE GENOMIC DNA]</scope>
    <source>
        <strain evidence="1 2">12200R-189</strain>
    </source>
</reference>
<sequence>MFEGEEIFKGSRPIKYVFQKSRSPFLVVVFSGFPSRFGIPPVYNYIKTLSETDCNKLFILDDNNHTQSCAATYYLGFNRDHSVEMSVIALITKIANENGIEHKHIIAAGSSKGGFASLYFGLKYSFGHVISGGAQTLLGSYLMKLNNEIKYIAGFIAGSMDEDSKKYLDSLLFDAARAAKKSPDLYIHVGKGDHHYEGHILPFINLLNELNIPFDLDIGDYQEHAQLGEFYPKFLLEKLDAILIQA</sequence>
<dbReference type="RefSeq" id="WP_162356950.1">
    <property type="nucleotide sequence ID" value="NZ_CP048209.1"/>
</dbReference>
<accession>A0A6C0FTW4</accession>
<keyword evidence="2" id="KW-1185">Reference proteome</keyword>
<proteinExistence type="predicted"/>